<reference evidence="2" key="2">
    <citation type="journal article" date="2021" name="PeerJ">
        <title>Extensive microbial diversity within the chicken gut microbiome revealed by metagenomics and culture.</title>
        <authorList>
            <person name="Gilroy R."/>
            <person name="Ravi A."/>
            <person name="Getino M."/>
            <person name="Pursley I."/>
            <person name="Horton D.L."/>
            <person name="Alikhan N.F."/>
            <person name="Baker D."/>
            <person name="Gharbi K."/>
            <person name="Hall N."/>
            <person name="Watson M."/>
            <person name="Adriaenssens E.M."/>
            <person name="Foster-Nyarko E."/>
            <person name="Jarju S."/>
            <person name="Secka A."/>
            <person name="Antonio M."/>
            <person name="Oren A."/>
            <person name="Chaudhuri R.R."/>
            <person name="La Ragione R."/>
            <person name="Hildebrand F."/>
            <person name="Pallen M.J."/>
        </authorList>
    </citation>
    <scope>NUCLEOTIDE SEQUENCE</scope>
    <source>
        <strain evidence="2">13766</strain>
    </source>
</reference>
<sequence length="233" mass="26557">MASWITHARLADLLLAQMPDWDRVGLAVGSVAPDCNVENADWSAFAPPRETTHWMRGQSKDTADYRGFYEKHIRARSFASQWERAYLLGYCAHLIADATWQTWLRDAARVRAVFERLHAWPDGMCILGNAPETFDALKAIFGKQMLFSDIACLEAEYYHARPESVYRTVLMQHGDWSDPLGLLPPGAIGRKLRIMAVAPAVAPEAFKGIFVLRREYETFLICASERMRNVFFQ</sequence>
<feature type="domain" description="Phospholipase C/D" evidence="1">
    <location>
        <begin position="6"/>
        <end position="100"/>
    </location>
</feature>
<protein>
    <submittedName>
        <fullName evidence="2">Zinc dependent phospholipase C family protein</fullName>
    </submittedName>
</protein>
<comment type="caution">
    <text evidence="2">The sequence shown here is derived from an EMBL/GenBank/DDBJ whole genome shotgun (WGS) entry which is preliminary data.</text>
</comment>
<dbReference type="AlphaFoldDB" id="A0A9D1K770"/>
<evidence type="ECO:0000313" key="3">
    <source>
        <dbReference type="Proteomes" id="UP000824140"/>
    </source>
</evidence>
<proteinExistence type="predicted"/>
<dbReference type="EMBL" id="DVJN01000231">
    <property type="protein sequence ID" value="HIS93790.1"/>
    <property type="molecule type" value="Genomic_DNA"/>
</dbReference>
<gene>
    <name evidence="2" type="ORF">IAA84_12310</name>
</gene>
<evidence type="ECO:0000259" key="1">
    <source>
        <dbReference type="Pfam" id="PF00882"/>
    </source>
</evidence>
<evidence type="ECO:0000313" key="2">
    <source>
        <dbReference type="EMBL" id="HIS93790.1"/>
    </source>
</evidence>
<reference evidence="2" key="1">
    <citation type="submission" date="2020-10" db="EMBL/GenBank/DDBJ databases">
        <authorList>
            <person name="Gilroy R."/>
        </authorList>
    </citation>
    <scope>NUCLEOTIDE SEQUENCE</scope>
    <source>
        <strain evidence="2">13766</strain>
    </source>
</reference>
<dbReference type="Pfam" id="PF00882">
    <property type="entry name" value="Zn_dep_PLPC"/>
    <property type="match status" value="1"/>
</dbReference>
<dbReference type="InterPro" id="IPR029002">
    <property type="entry name" value="PLPC/GPLD1"/>
</dbReference>
<dbReference type="Proteomes" id="UP000824140">
    <property type="component" value="Unassembled WGS sequence"/>
</dbReference>
<name>A0A9D1K770_9FIRM</name>
<organism evidence="2 3">
    <name type="scientific">Candidatus Alectryocaccomicrobium excrementavium</name>
    <dbReference type="NCBI Taxonomy" id="2840668"/>
    <lineage>
        <taxon>Bacteria</taxon>
        <taxon>Bacillati</taxon>
        <taxon>Bacillota</taxon>
        <taxon>Clostridia</taxon>
        <taxon>Candidatus Alectryocaccomicrobium</taxon>
    </lineage>
</organism>
<accession>A0A9D1K770</accession>